<evidence type="ECO:0000256" key="1">
    <source>
        <dbReference type="SAM" id="MobiDB-lite"/>
    </source>
</evidence>
<keyword evidence="3" id="KW-1185">Reference proteome</keyword>
<dbReference type="EMBL" id="MLYV02000503">
    <property type="protein sequence ID" value="PSR88733.1"/>
    <property type="molecule type" value="Genomic_DNA"/>
</dbReference>
<name>A0A2R6PC35_9APHY</name>
<feature type="region of interest" description="Disordered" evidence="1">
    <location>
        <begin position="1"/>
        <end position="25"/>
    </location>
</feature>
<dbReference type="Proteomes" id="UP000186601">
    <property type="component" value="Unassembled WGS sequence"/>
</dbReference>
<sequence>MHWLPQMGLPKPMRPKSGQKTGWSDERYINIPKKKPGKEMPALWYWCKQSRHLSGMV</sequence>
<proteinExistence type="predicted"/>
<organism evidence="2 3">
    <name type="scientific">Hermanssonia centrifuga</name>
    <dbReference type="NCBI Taxonomy" id="98765"/>
    <lineage>
        <taxon>Eukaryota</taxon>
        <taxon>Fungi</taxon>
        <taxon>Dikarya</taxon>
        <taxon>Basidiomycota</taxon>
        <taxon>Agaricomycotina</taxon>
        <taxon>Agaricomycetes</taxon>
        <taxon>Polyporales</taxon>
        <taxon>Meruliaceae</taxon>
        <taxon>Hermanssonia</taxon>
    </lineage>
</organism>
<dbReference type="AlphaFoldDB" id="A0A2R6PC35"/>
<accession>A0A2R6PC35</accession>
<reference evidence="2 3" key="1">
    <citation type="submission" date="2018-02" db="EMBL/GenBank/DDBJ databases">
        <title>Genome sequence of the basidiomycete white-rot fungus Phlebia centrifuga.</title>
        <authorList>
            <person name="Granchi Z."/>
            <person name="Peng M."/>
            <person name="de Vries R.P."/>
            <person name="Hilden K."/>
            <person name="Makela M.R."/>
            <person name="Grigoriev I."/>
            <person name="Riley R."/>
        </authorList>
    </citation>
    <scope>NUCLEOTIDE SEQUENCE [LARGE SCALE GENOMIC DNA]</scope>
    <source>
        <strain evidence="2 3">FBCC195</strain>
    </source>
</reference>
<gene>
    <name evidence="2" type="ORF">PHLCEN_2v5084</name>
</gene>
<protein>
    <submittedName>
        <fullName evidence="2">Uncharacterized protein</fullName>
    </submittedName>
</protein>
<comment type="caution">
    <text evidence="2">The sequence shown here is derived from an EMBL/GenBank/DDBJ whole genome shotgun (WGS) entry which is preliminary data.</text>
</comment>
<evidence type="ECO:0000313" key="2">
    <source>
        <dbReference type="EMBL" id="PSR88733.1"/>
    </source>
</evidence>
<evidence type="ECO:0000313" key="3">
    <source>
        <dbReference type="Proteomes" id="UP000186601"/>
    </source>
</evidence>